<feature type="transmembrane region" description="Helical" evidence="1">
    <location>
        <begin position="61"/>
        <end position="87"/>
    </location>
</feature>
<keyword evidence="1" id="KW-0472">Membrane</keyword>
<evidence type="ECO:0000313" key="2">
    <source>
        <dbReference type="EMBL" id="GIG17649.1"/>
    </source>
</evidence>
<keyword evidence="3" id="KW-1185">Reference proteome</keyword>
<accession>A0A8J3LL79</accession>
<organism evidence="2 3">
    <name type="scientific">Catellatospora methionotrophica</name>
    <dbReference type="NCBI Taxonomy" id="121620"/>
    <lineage>
        <taxon>Bacteria</taxon>
        <taxon>Bacillati</taxon>
        <taxon>Actinomycetota</taxon>
        <taxon>Actinomycetes</taxon>
        <taxon>Micromonosporales</taxon>
        <taxon>Micromonosporaceae</taxon>
        <taxon>Catellatospora</taxon>
    </lineage>
</organism>
<gene>
    <name evidence="2" type="ORF">Cme02nite_59810</name>
</gene>
<keyword evidence="1" id="KW-0812">Transmembrane</keyword>
<keyword evidence="1" id="KW-1133">Transmembrane helix</keyword>
<dbReference type="EMBL" id="BONJ01000034">
    <property type="protein sequence ID" value="GIG17649.1"/>
    <property type="molecule type" value="Genomic_DNA"/>
</dbReference>
<dbReference type="AlphaFoldDB" id="A0A8J3LL79"/>
<reference evidence="2" key="1">
    <citation type="submission" date="2021-01" db="EMBL/GenBank/DDBJ databases">
        <title>Whole genome shotgun sequence of Catellatospora methionotrophica NBRC 14553.</title>
        <authorList>
            <person name="Komaki H."/>
            <person name="Tamura T."/>
        </authorList>
    </citation>
    <scope>NUCLEOTIDE SEQUENCE</scope>
    <source>
        <strain evidence="2">NBRC 14553</strain>
    </source>
</reference>
<proteinExistence type="predicted"/>
<evidence type="ECO:0000256" key="1">
    <source>
        <dbReference type="SAM" id="Phobius"/>
    </source>
</evidence>
<comment type="caution">
    <text evidence="2">The sequence shown here is derived from an EMBL/GenBank/DDBJ whole genome shotgun (WGS) entry which is preliminary data.</text>
</comment>
<sequence length="154" mass="16580">MNELMHSRPSWLHETRILLRLHWRPLLAIVVVTELVSAGVGIAGTLAAIRAVDVFPGLDGTIGVALVFMVPAVLAGMCNAWAWAAVVEVCRSAGAGRRVGVAVALRQGLGPRHEGYCQVIHVRAGECSRRWNVAAKGCDHPVFACTRLGRVLNR</sequence>
<name>A0A8J3LL79_9ACTN</name>
<dbReference type="Proteomes" id="UP000660339">
    <property type="component" value="Unassembled WGS sequence"/>
</dbReference>
<feature type="transmembrane region" description="Helical" evidence="1">
    <location>
        <begin position="26"/>
        <end position="49"/>
    </location>
</feature>
<protein>
    <submittedName>
        <fullName evidence="2">Uncharacterized protein</fullName>
    </submittedName>
</protein>
<dbReference type="RefSeq" id="WP_166386683.1">
    <property type="nucleotide sequence ID" value="NZ_BAAATT010000035.1"/>
</dbReference>
<evidence type="ECO:0000313" key="3">
    <source>
        <dbReference type="Proteomes" id="UP000660339"/>
    </source>
</evidence>